<organism evidence="7 8">
    <name type="scientific">Persicirhabdus sediminis</name>
    <dbReference type="NCBI Taxonomy" id="454144"/>
    <lineage>
        <taxon>Bacteria</taxon>
        <taxon>Pseudomonadati</taxon>
        <taxon>Verrucomicrobiota</taxon>
        <taxon>Verrucomicrobiia</taxon>
        <taxon>Verrucomicrobiales</taxon>
        <taxon>Verrucomicrobiaceae</taxon>
        <taxon>Persicirhabdus</taxon>
    </lineage>
</organism>
<dbReference type="InterPro" id="IPR006062">
    <property type="entry name" value="His_biosynth"/>
</dbReference>
<evidence type="ECO:0000313" key="8">
    <source>
        <dbReference type="Proteomes" id="UP000624703"/>
    </source>
</evidence>
<dbReference type="InterPro" id="IPR011858">
    <property type="entry name" value="His6/HISN3"/>
</dbReference>
<keyword evidence="4 7" id="KW-0413">Isomerase</keyword>
<sequence length="256" mass="27630">MSMIRPCIDLHQGKVKQIVGGTLKDEGAGPKENFVSDQSAADFAAMYRRDNLLGGHVIQLGPGNFDAACDALAAWPNGLQVGGGISVENAVSWLEAGASHVIVTSWLFNDEGQLLENRLKELEREVGRERIVLDLSCRKTKSGWTVAMNRWQTLTNIDITAMTLDTLAEYCDEYLVHAADVEGLCGGIDAELVKVLGSWAGVPMTYAGGVATMDDVKLIENSSDGKVDVTVGSALDIFGGKGVKYDEIVAWNRKRL</sequence>
<dbReference type="AlphaFoldDB" id="A0A8J7MGI8"/>
<evidence type="ECO:0000256" key="1">
    <source>
        <dbReference type="ARBA" id="ARBA00009667"/>
    </source>
</evidence>
<evidence type="ECO:0000313" key="7">
    <source>
        <dbReference type="EMBL" id="MBK1791404.1"/>
    </source>
</evidence>
<keyword evidence="2 6" id="KW-0028">Amino-acid biosynthesis</keyword>
<dbReference type="NCBIfam" id="TIGR02129">
    <property type="entry name" value="hisA_euk"/>
    <property type="match status" value="1"/>
</dbReference>
<evidence type="ECO:0000256" key="4">
    <source>
        <dbReference type="ARBA" id="ARBA00023235"/>
    </source>
</evidence>
<gene>
    <name evidence="7" type="primary">hisA</name>
    <name evidence="7" type="ORF">JIN82_09600</name>
</gene>
<keyword evidence="8" id="KW-1185">Reference proteome</keyword>
<dbReference type="GO" id="GO:0003949">
    <property type="term" value="F:1-(5-phosphoribosyl)-5-[(5-phosphoribosylamino)methylideneamino]imidazole-4-carboxamide isomerase activity"/>
    <property type="evidence" value="ECO:0007669"/>
    <property type="project" value="InterPro"/>
</dbReference>
<dbReference type="GO" id="GO:0005737">
    <property type="term" value="C:cytoplasm"/>
    <property type="evidence" value="ECO:0007669"/>
    <property type="project" value="TreeGrafter"/>
</dbReference>
<comment type="pathway">
    <text evidence="5">Amino-acid biosynthesis.</text>
</comment>
<dbReference type="SUPFAM" id="SSF51366">
    <property type="entry name" value="Ribulose-phoshate binding barrel"/>
    <property type="match status" value="1"/>
</dbReference>
<evidence type="ECO:0000256" key="2">
    <source>
        <dbReference type="ARBA" id="ARBA00022605"/>
    </source>
</evidence>
<name>A0A8J7MGI8_9BACT</name>
<dbReference type="Proteomes" id="UP000624703">
    <property type="component" value="Unassembled WGS sequence"/>
</dbReference>
<comment type="similarity">
    <text evidence="1 6">Belongs to the HisA/HisF family.</text>
</comment>
<keyword evidence="3 6" id="KW-0368">Histidine biosynthesis</keyword>
<comment type="caution">
    <text evidence="7">The sequence shown here is derived from an EMBL/GenBank/DDBJ whole genome shotgun (WGS) entry which is preliminary data.</text>
</comment>
<dbReference type="RefSeq" id="WP_200311410.1">
    <property type="nucleotide sequence ID" value="NZ_JAENIM010000039.1"/>
</dbReference>
<dbReference type="EMBL" id="JAENIM010000039">
    <property type="protein sequence ID" value="MBK1791404.1"/>
    <property type="molecule type" value="Genomic_DNA"/>
</dbReference>
<reference evidence="7" key="1">
    <citation type="submission" date="2021-01" db="EMBL/GenBank/DDBJ databases">
        <title>Modified the classification status of verrucomicrobia.</title>
        <authorList>
            <person name="Feng X."/>
        </authorList>
    </citation>
    <scope>NUCLEOTIDE SEQUENCE</scope>
    <source>
        <strain evidence="7">_KCTC 22039</strain>
    </source>
</reference>
<evidence type="ECO:0000256" key="3">
    <source>
        <dbReference type="ARBA" id="ARBA00023102"/>
    </source>
</evidence>
<dbReference type="InterPro" id="IPR044524">
    <property type="entry name" value="Isoase_HisA-like"/>
</dbReference>
<dbReference type="InterPro" id="IPR013785">
    <property type="entry name" value="Aldolase_TIM"/>
</dbReference>
<proteinExistence type="inferred from homology"/>
<dbReference type="FunFam" id="3.20.20.70:FF:000110">
    <property type="entry name" value="1-(5-phosphoribosyl)-5-[(5-phosphoribosylamino)methylideneamino] imidazole-4-carboxamide isomerase, chloroplastic"/>
    <property type="match status" value="1"/>
</dbReference>
<dbReference type="Gene3D" id="3.20.20.70">
    <property type="entry name" value="Aldolase class I"/>
    <property type="match status" value="1"/>
</dbReference>
<dbReference type="GO" id="GO:0000162">
    <property type="term" value="P:L-tryptophan biosynthetic process"/>
    <property type="evidence" value="ECO:0007669"/>
    <property type="project" value="TreeGrafter"/>
</dbReference>
<dbReference type="InterPro" id="IPR011060">
    <property type="entry name" value="RibuloseP-bd_barrel"/>
</dbReference>
<evidence type="ECO:0000256" key="6">
    <source>
        <dbReference type="RuleBase" id="RU003657"/>
    </source>
</evidence>
<dbReference type="PANTHER" id="PTHR43090:SF2">
    <property type="entry name" value="1-(5-PHOSPHORIBOSYL)-5-[(5-PHOSPHORIBOSYLAMINO)METHYLIDENEAMINO] IMIDAZOLE-4-CARBOXAMIDE ISOMERASE"/>
    <property type="match status" value="1"/>
</dbReference>
<dbReference type="GO" id="GO:0000105">
    <property type="term" value="P:L-histidine biosynthetic process"/>
    <property type="evidence" value="ECO:0007669"/>
    <property type="project" value="UniProtKB-KW"/>
</dbReference>
<dbReference type="PANTHER" id="PTHR43090">
    <property type="entry name" value="1-(5-PHOSPHORIBOSYL)-5-[(5-PHOSPHORIBOSYLAMINO)METHYLIDENEAMINO] IMIDAZOLE-4-CARBOXAMIDE ISOMERASE"/>
    <property type="match status" value="1"/>
</dbReference>
<evidence type="ECO:0000256" key="5">
    <source>
        <dbReference type="ARBA" id="ARBA00029440"/>
    </source>
</evidence>
<dbReference type="CDD" id="cd04723">
    <property type="entry name" value="HisA_HisF"/>
    <property type="match status" value="1"/>
</dbReference>
<protein>
    <submittedName>
        <fullName evidence="7">Phosphoribosylformimino-5-aminoimidazole carboxamide ribotide isomerase</fullName>
    </submittedName>
</protein>
<dbReference type="Pfam" id="PF00977">
    <property type="entry name" value="His_biosynth"/>
    <property type="match status" value="1"/>
</dbReference>
<accession>A0A8J7MGI8</accession>